<sequence>MGGWRGRGEKLRVRPFSVGRIARGARLIVRDTPAAALALALESFAQERFDLGDDRIARALVERGSEWIAQDVRVGHPNPSWNTGFMDAMLSDTLLTLVPGLWRRVTPTVVVASARPHPQGAELVVFSHVTVRGWTSSNDVAPLLEAALDRVEASGGVVSRDWMHGIPNDGSPASQAFVREVLDWR</sequence>
<dbReference type="RefSeq" id="WP_058623424.1">
    <property type="nucleotide sequence ID" value="NZ_LDRT01000043.1"/>
</dbReference>
<dbReference type="EMBL" id="LDRT01000043">
    <property type="protein sequence ID" value="KTR95008.1"/>
    <property type="molecule type" value="Genomic_DNA"/>
</dbReference>
<comment type="caution">
    <text evidence="1">The sequence shown here is derived from an EMBL/GenBank/DDBJ whole genome shotgun (WGS) entry which is preliminary data.</text>
</comment>
<reference evidence="1 2" key="1">
    <citation type="journal article" date="2016" name="Front. Microbiol.">
        <title>Genomic Resource of Rice Seed Associated Bacteria.</title>
        <authorList>
            <person name="Midha S."/>
            <person name="Bansal K."/>
            <person name="Sharma S."/>
            <person name="Kumar N."/>
            <person name="Patil P.P."/>
            <person name="Chaudhry V."/>
            <person name="Patil P.B."/>
        </authorList>
    </citation>
    <scope>NUCLEOTIDE SEQUENCE [LARGE SCALE GENOMIC DNA]</scope>
    <source>
        <strain evidence="1 2">NS220</strain>
    </source>
</reference>
<evidence type="ECO:0000313" key="2">
    <source>
        <dbReference type="Proteomes" id="UP000075025"/>
    </source>
</evidence>
<protein>
    <submittedName>
        <fullName evidence="1">Uncharacterized protein</fullName>
    </submittedName>
</protein>
<organism evidence="1 2">
    <name type="scientific">Microbacterium testaceum</name>
    <name type="common">Aureobacterium testaceum</name>
    <name type="synonym">Brevibacterium testaceum</name>
    <dbReference type="NCBI Taxonomy" id="2033"/>
    <lineage>
        <taxon>Bacteria</taxon>
        <taxon>Bacillati</taxon>
        <taxon>Actinomycetota</taxon>
        <taxon>Actinomycetes</taxon>
        <taxon>Micrococcales</taxon>
        <taxon>Microbacteriaceae</taxon>
        <taxon>Microbacterium</taxon>
    </lineage>
</organism>
<dbReference type="PATRIC" id="fig|2033.6.peg.2467"/>
<accession>A0A147EY20</accession>
<proteinExistence type="predicted"/>
<dbReference type="OrthoDB" id="5078399at2"/>
<gene>
    <name evidence="1" type="ORF">NS220_07355</name>
</gene>
<name>A0A147EY20_MICTE</name>
<evidence type="ECO:0000313" key="1">
    <source>
        <dbReference type="EMBL" id="KTR95008.1"/>
    </source>
</evidence>
<dbReference type="AlphaFoldDB" id="A0A147EY20"/>
<dbReference type="Proteomes" id="UP000075025">
    <property type="component" value="Unassembled WGS sequence"/>
</dbReference>